<keyword evidence="3" id="KW-0479">Metal-binding</keyword>
<dbReference type="PANTHER" id="PTHR21666">
    <property type="entry name" value="PEPTIDASE-RELATED"/>
    <property type="match status" value="1"/>
</dbReference>
<feature type="domain" description="M23ase beta-sheet core" evidence="7">
    <location>
        <begin position="365"/>
        <end position="460"/>
    </location>
</feature>
<comment type="caution">
    <text evidence="8">The sequence shown here is derived from an EMBL/GenBank/DDBJ whole genome shotgun (WGS) entry which is preliminary data.</text>
</comment>
<keyword evidence="5" id="KW-0862">Zinc</keyword>
<keyword evidence="4 8" id="KW-0378">Hydrolase</keyword>
<accession>A0ABU3Q8D4</accession>
<dbReference type="PANTHER" id="PTHR21666:SF288">
    <property type="entry name" value="CELL DIVISION PROTEIN YTFB"/>
    <property type="match status" value="1"/>
</dbReference>
<evidence type="ECO:0000256" key="4">
    <source>
        <dbReference type="ARBA" id="ARBA00022801"/>
    </source>
</evidence>
<evidence type="ECO:0000256" key="1">
    <source>
        <dbReference type="ARBA" id="ARBA00001947"/>
    </source>
</evidence>
<keyword evidence="6" id="KW-0482">Metalloprotease</keyword>
<dbReference type="EMBL" id="JAVUPU010000005">
    <property type="protein sequence ID" value="MDT9599675.1"/>
    <property type="molecule type" value="Genomic_DNA"/>
</dbReference>
<evidence type="ECO:0000256" key="2">
    <source>
        <dbReference type="ARBA" id="ARBA00022670"/>
    </source>
</evidence>
<dbReference type="Pfam" id="PF01551">
    <property type="entry name" value="Peptidase_M23"/>
    <property type="match status" value="1"/>
</dbReference>
<evidence type="ECO:0000256" key="3">
    <source>
        <dbReference type="ARBA" id="ARBA00022723"/>
    </source>
</evidence>
<dbReference type="InterPro" id="IPR011055">
    <property type="entry name" value="Dup_hybrid_motif"/>
</dbReference>
<keyword evidence="9" id="KW-1185">Reference proteome</keyword>
<sequence length="512" mass="54855">MFQFNDISAGSGGGTAVLSLDSALRPALSRSFGRRIEEFRATRPDFDLVTDLGVRIGSAEWFRGLTTCAILCYAAYAFAPGFGPISGASPAPLADVQWEEARTFAIAPLALGADTGRRMAPTEAVEPLADTPERPTVDLVVTLGRGDRFARVLERAGTAEAEAQKVSDMVAAAVDLGDIKPGTVMDVRLGRRPNRNVPRPLEALSFRARFDLKIKMARADDKLVLTKVPIAVDNTPLRIQGRVGSSLYRAARAAGAPAKAVEAYIRAVASQIGISSIDADDRFDIIIEHRRAATGETESGPLLYAGLERSRGKDLQLMQWDQGGRAQWFEASGVGKSSGSLQRPVPGSVSSNFGMRRHPILGYSRMHKGMDFRAGYGTPILAATDGRVTRAGWAGGYGRQVRLNHAGGLATSYSHMSRIVAKPGQRVRQGQVIGYVGSTGLSTGPHLHYELYRNGRPVNPASVKFTMRAQLSGSDLTRFRQKLRNLLSVRVGATGPKENALAASPAKTANSG</sequence>
<dbReference type="EC" id="3.4.-.-" evidence="8"/>
<dbReference type="Proteomes" id="UP001259572">
    <property type="component" value="Unassembled WGS sequence"/>
</dbReference>
<comment type="cofactor">
    <cofactor evidence="1">
        <name>Zn(2+)</name>
        <dbReference type="ChEBI" id="CHEBI:29105"/>
    </cofactor>
</comment>
<dbReference type="RefSeq" id="WP_315726762.1">
    <property type="nucleotide sequence ID" value="NZ_JAVUPU010000005.1"/>
</dbReference>
<organism evidence="8 9">
    <name type="scientific">Sphingosinicella rhizophila</name>
    <dbReference type="NCBI Taxonomy" id="3050082"/>
    <lineage>
        <taxon>Bacteria</taxon>
        <taxon>Pseudomonadati</taxon>
        <taxon>Pseudomonadota</taxon>
        <taxon>Alphaproteobacteria</taxon>
        <taxon>Sphingomonadales</taxon>
        <taxon>Sphingosinicellaceae</taxon>
        <taxon>Sphingosinicella</taxon>
    </lineage>
</organism>
<evidence type="ECO:0000313" key="8">
    <source>
        <dbReference type="EMBL" id="MDT9599675.1"/>
    </source>
</evidence>
<evidence type="ECO:0000259" key="7">
    <source>
        <dbReference type="Pfam" id="PF01551"/>
    </source>
</evidence>
<dbReference type="InterPro" id="IPR050570">
    <property type="entry name" value="Cell_wall_metabolism_enzyme"/>
</dbReference>
<dbReference type="InterPro" id="IPR016047">
    <property type="entry name" value="M23ase_b-sheet_dom"/>
</dbReference>
<keyword evidence="2" id="KW-0645">Protease</keyword>
<dbReference type="SUPFAM" id="SSF51261">
    <property type="entry name" value="Duplicated hybrid motif"/>
    <property type="match status" value="1"/>
</dbReference>
<reference evidence="8 9" key="1">
    <citation type="submission" date="2023-05" db="EMBL/GenBank/DDBJ databases">
        <authorList>
            <person name="Guo Y."/>
        </authorList>
    </citation>
    <scope>NUCLEOTIDE SEQUENCE [LARGE SCALE GENOMIC DNA]</scope>
    <source>
        <strain evidence="8 9">GR2756</strain>
    </source>
</reference>
<dbReference type="GO" id="GO:0016787">
    <property type="term" value="F:hydrolase activity"/>
    <property type="evidence" value="ECO:0007669"/>
    <property type="project" value="UniProtKB-KW"/>
</dbReference>
<name>A0ABU3Q8D4_9SPHN</name>
<evidence type="ECO:0000256" key="6">
    <source>
        <dbReference type="ARBA" id="ARBA00023049"/>
    </source>
</evidence>
<dbReference type="Gene3D" id="2.70.70.10">
    <property type="entry name" value="Glucose Permease (Domain IIA)"/>
    <property type="match status" value="1"/>
</dbReference>
<proteinExistence type="predicted"/>
<gene>
    <name evidence="8" type="ORF">RQX22_12005</name>
</gene>
<evidence type="ECO:0000256" key="5">
    <source>
        <dbReference type="ARBA" id="ARBA00022833"/>
    </source>
</evidence>
<evidence type="ECO:0000313" key="9">
    <source>
        <dbReference type="Proteomes" id="UP001259572"/>
    </source>
</evidence>
<dbReference type="Gene3D" id="3.10.450.350">
    <property type="match status" value="1"/>
</dbReference>
<dbReference type="CDD" id="cd12797">
    <property type="entry name" value="M23_peptidase"/>
    <property type="match status" value="1"/>
</dbReference>
<protein>
    <submittedName>
        <fullName evidence="8">M23 family metallopeptidase</fullName>
        <ecNumber evidence="8">3.4.-.-</ecNumber>
    </submittedName>
</protein>